<dbReference type="RefSeq" id="WP_193926664.1">
    <property type="nucleotide sequence ID" value="NZ_JADEYC010000004.1"/>
</dbReference>
<feature type="region of interest" description="Disordered" evidence="1">
    <location>
        <begin position="93"/>
        <end position="118"/>
    </location>
</feature>
<feature type="region of interest" description="Disordered" evidence="1">
    <location>
        <begin position="1"/>
        <end position="20"/>
    </location>
</feature>
<dbReference type="PANTHER" id="PTHR21666">
    <property type="entry name" value="PEPTIDASE-RELATED"/>
    <property type="match status" value="1"/>
</dbReference>
<protein>
    <submittedName>
        <fullName evidence="3">M23 family metallopeptidase</fullName>
    </submittedName>
</protein>
<accession>A0A929B4W4</accession>
<feature type="domain" description="M23ase beta-sheet core" evidence="2">
    <location>
        <begin position="142"/>
        <end position="237"/>
    </location>
</feature>
<dbReference type="CDD" id="cd12797">
    <property type="entry name" value="M23_peptidase"/>
    <property type="match status" value="1"/>
</dbReference>
<keyword evidence="4" id="KW-1185">Reference proteome</keyword>
<gene>
    <name evidence="3" type="ORF">IQ251_01955</name>
</gene>
<dbReference type="PANTHER" id="PTHR21666:SF270">
    <property type="entry name" value="MUREIN HYDROLASE ACTIVATOR ENVC"/>
    <property type="match status" value="1"/>
</dbReference>
<dbReference type="InterPro" id="IPR011055">
    <property type="entry name" value="Dup_hybrid_motif"/>
</dbReference>
<dbReference type="SUPFAM" id="SSF51261">
    <property type="entry name" value="Duplicated hybrid motif"/>
    <property type="match status" value="1"/>
</dbReference>
<dbReference type="InterPro" id="IPR050570">
    <property type="entry name" value="Cell_wall_metabolism_enzyme"/>
</dbReference>
<dbReference type="AlphaFoldDB" id="A0A929B4W4"/>
<evidence type="ECO:0000256" key="1">
    <source>
        <dbReference type="SAM" id="MobiDB-lite"/>
    </source>
</evidence>
<evidence type="ECO:0000259" key="2">
    <source>
        <dbReference type="Pfam" id="PF01551"/>
    </source>
</evidence>
<feature type="region of interest" description="Disordered" evidence="1">
    <location>
        <begin position="38"/>
        <end position="62"/>
    </location>
</feature>
<dbReference type="Pfam" id="PF01551">
    <property type="entry name" value="Peptidase_M23"/>
    <property type="match status" value="1"/>
</dbReference>
<dbReference type="EMBL" id="JADEYC010000004">
    <property type="protein sequence ID" value="MBE9373204.1"/>
    <property type="molecule type" value="Genomic_DNA"/>
</dbReference>
<feature type="compositionally biased region" description="Basic and acidic residues" evidence="1">
    <location>
        <begin position="101"/>
        <end position="117"/>
    </location>
</feature>
<proteinExistence type="predicted"/>
<reference evidence="3" key="1">
    <citation type="submission" date="2020-10" db="EMBL/GenBank/DDBJ databases">
        <title>Diversity and distribution of actinomycetes associated with coral in the coast of Hainan.</title>
        <authorList>
            <person name="Li F."/>
        </authorList>
    </citation>
    <scope>NUCLEOTIDE SEQUENCE</scope>
    <source>
        <strain evidence="3">HNM0983</strain>
    </source>
</reference>
<comment type="caution">
    <text evidence="3">The sequence shown here is derived from an EMBL/GenBank/DDBJ whole genome shotgun (WGS) entry which is preliminary data.</text>
</comment>
<dbReference type="Proteomes" id="UP000598360">
    <property type="component" value="Unassembled WGS sequence"/>
</dbReference>
<dbReference type="InterPro" id="IPR016047">
    <property type="entry name" value="M23ase_b-sheet_dom"/>
</dbReference>
<dbReference type="Gene3D" id="2.70.70.10">
    <property type="entry name" value="Glucose Permease (Domain IIA)"/>
    <property type="match status" value="1"/>
</dbReference>
<name>A0A929B4W4_9PSEU</name>
<sequence>MGKHRAQGGRPPKAALSGPNKLLATAAATGALVAVGQPLAGAGGDATPNVDLAVGGTQEGPTSVQLVSAETEGAPDVLERLQTARSVEADRIARAQAEQQARAEAEAEQRREAEERAAWQAGFTKPAEGGYSSEYGERGGSQHLGLDIANDTGTPIRAVTGGEVISAGPADGFGQWVRLQHDDGTITVYGHIATIDVSEGQTVDNGEQIATMGSEGQSTGPHLHFEVIEDGSTKIDPQPWLQERGIELE</sequence>
<evidence type="ECO:0000313" key="3">
    <source>
        <dbReference type="EMBL" id="MBE9373204.1"/>
    </source>
</evidence>
<dbReference type="GO" id="GO:0004222">
    <property type="term" value="F:metalloendopeptidase activity"/>
    <property type="evidence" value="ECO:0007669"/>
    <property type="project" value="TreeGrafter"/>
</dbReference>
<organism evidence="3 4">
    <name type="scientific">Saccharopolyspora montiporae</name>
    <dbReference type="NCBI Taxonomy" id="2781240"/>
    <lineage>
        <taxon>Bacteria</taxon>
        <taxon>Bacillati</taxon>
        <taxon>Actinomycetota</taxon>
        <taxon>Actinomycetes</taxon>
        <taxon>Pseudonocardiales</taxon>
        <taxon>Pseudonocardiaceae</taxon>
        <taxon>Saccharopolyspora</taxon>
    </lineage>
</organism>
<evidence type="ECO:0000313" key="4">
    <source>
        <dbReference type="Proteomes" id="UP000598360"/>
    </source>
</evidence>